<dbReference type="GO" id="GO:0004674">
    <property type="term" value="F:protein serine/threonine kinase activity"/>
    <property type="evidence" value="ECO:0007669"/>
    <property type="project" value="UniProtKB-KW"/>
</dbReference>
<protein>
    <recommendedName>
        <fullName evidence="8">Protein kinase domain-containing protein</fullName>
    </recommendedName>
</protein>
<dbReference type="InterPro" id="IPR017441">
    <property type="entry name" value="Protein_kinase_ATP_BS"/>
</dbReference>
<dbReference type="SUPFAM" id="SSF56112">
    <property type="entry name" value="Protein kinase-like (PK-like)"/>
    <property type="match status" value="1"/>
</dbReference>
<keyword evidence="9" id="KW-1185">Reference proteome</keyword>
<keyword evidence="1" id="KW-0808">Transferase</keyword>
<keyword evidence="7" id="KW-0723">Serine/threonine-protein kinase</keyword>
<dbReference type="InterPro" id="IPR011009">
    <property type="entry name" value="Kinase-like_dom_sf"/>
</dbReference>
<dbReference type="PROSITE" id="PS00108">
    <property type="entry name" value="PROTEIN_KINASE_ST"/>
    <property type="match status" value="1"/>
</dbReference>
<evidence type="ECO:0000256" key="5">
    <source>
        <dbReference type="ARBA" id="ARBA00037982"/>
    </source>
</evidence>
<dbReference type="WBParaSite" id="MBELARI_LOCUS4017">
    <property type="protein sequence ID" value="MBELARI_LOCUS4017"/>
    <property type="gene ID" value="MBELARI_LOCUS4017"/>
</dbReference>
<dbReference type="AlphaFoldDB" id="A0AAF3J903"/>
<evidence type="ECO:0000313" key="9">
    <source>
        <dbReference type="Proteomes" id="UP000887575"/>
    </source>
</evidence>
<dbReference type="InterPro" id="IPR050339">
    <property type="entry name" value="CC_SR_Kinase"/>
</dbReference>
<proteinExistence type="inferred from homology"/>
<dbReference type="Proteomes" id="UP000887575">
    <property type="component" value="Unassembled WGS sequence"/>
</dbReference>
<dbReference type="GO" id="GO:0005737">
    <property type="term" value="C:cytoplasm"/>
    <property type="evidence" value="ECO:0007669"/>
    <property type="project" value="TreeGrafter"/>
</dbReference>
<dbReference type="PROSITE" id="PS00107">
    <property type="entry name" value="PROTEIN_KINASE_ATP"/>
    <property type="match status" value="1"/>
</dbReference>
<dbReference type="PANTHER" id="PTHR11042">
    <property type="entry name" value="EUKARYOTIC TRANSLATION INITIATION FACTOR 2-ALPHA KINASE EIF2-ALPHA KINASE -RELATED"/>
    <property type="match status" value="1"/>
</dbReference>
<dbReference type="GO" id="GO:0005634">
    <property type="term" value="C:nucleus"/>
    <property type="evidence" value="ECO:0007669"/>
    <property type="project" value="TreeGrafter"/>
</dbReference>
<reference evidence="10" key="1">
    <citation type="submission" date="2024-02" db="UniProtKB">
        <authorList>
            <consortium name="WormBaseParasite"/>
        </authorList>
    </citation>
    <scope>IDENTIFICATION</scope>
</reference>
<dbReference type="InterPro" id="IPR008271">
    <property type="entry name" value="Ser/Thr_kinase_AS"/>
</dbReference>
<evidence type="ECO:0000259" key="8">
    <source>
        <dbReference type="PROSITE" id="PS50011"/>
    </source>
</evidence>
<keyword evidence="2 6" id="KW-0547">Nucleotide-binding</keyword>
<evidence type="ECO:0000256" key="2">
    <source>
        <dbReference type="ARBA" id="ARBA00022741"/>
    </source>
</evidence>
<accession>A0AAF3J903</accession>
<sequence>MDTLVVETHPIGQGGNGAVYKLIGYQPPAVIKYLINVNEQQRLGFVHKDVKPGNVFITKDWTVKLGDFGSVRACDGTSIEAFRGTIRYSVPDQIGIPELGENPTEEEKELRKRCYHRNDVYSLGLVLWELIERRQVYSNYEKVDGYNGKMFNESLFYSFIQANKQFDLEPINCIEELKVIFENATKFLALERSDAMETRDQLAQLEKESWVNEFIEAPREDNEERDLVKPKGFDGTRHRVLVASLKLDDAVNEEDYIVPDPEMSDSSSDGDLLYSHDEPIDFFMIIDAMREKSAQILRTQKLKLAKMLPLDEVNKPKFELPKKIASGMFNIMIGLRKRQKSI</sequence>
<evidence type="ECO:0000256" key="7">
    <source>
        <dbReference type="RuleBase" id="RU000304"/>
    </source>
</evidence>
<keyword evidence="4 6" id="KW-0067">ATP-binding</keyword>
<evidence type="ECO:0000256" key="3">
    <source>
        <dbReference type="ARBA" id="ARBA00022777"/>
    </source>
</evidence>
<keyword evidence="3" id="KW-0418">Kinase</keyword>
<dbReference type="GO" id="GO:0005524">
    <property type="term" value="F:ATP binding"/>
    <property type="evidence" value="ECO:0007669"/>
    <property type="project" value="UniProtKB-UniRule"/>
</dbReference>
<dbReference type="SMART" id="SM00220">
    <property type="entry name" value="S_TKc"/>
    <property type="match status" value="1"/>
</dbReference>
<evidence type="ECO:0000256" key="6">
    <source>
        <dbReference type="PROSITE-ProRule" id="PRU10141"/>
    </source>
</evidence>
<feature type="domain" description="Protein kinase" evidence="8">
    <location>
        <begin position="1"/>
        <end position="211"/>
    </location>
</feature>
<organism evidence="9 10">
    <name type="scientific">Mesorhabditis belari</name>
    <dbReference type="NCBI Taxonomy" id="2138241"/>
    <lineage>
        <taxon>Eukaryota</taxon>
        <taxon>Metazoa</taxon>
        <taxon>Ecdysozoa</taxon>
        <taxon>Nematoda</taxon>
        <taxon>Chromadorea</taxon>
        <taxon>Rhabditida</taxon>
        <taxon>Rhabditina</taxon>
        <taxon>Rhabditomorpha</taxon>
        <taxon>Rhabditoidea</taxon>
        <taxon>Rhabditidae</taxon>
        <taxon>Mesorhabditinae</taxon>
        <taxon>Mesorhabditis</taxon>
    </lineage>
</organism>
<dbReference type="InterPro" id="IPR000719">
    <property type="entry name" value="Prot_kinase_dom"/>
</dbReference>
<name>A0AAF3J903_9BILA</name>
<evidence type="ECO:0000256" key="1">
    <source>
        <dbReference type="ARBA" id="ARBA00022679"/>
    </source>
</evidence>
<comment type="similarity">
    <text evidence="5">Belongs to the protein kinase superfamily. Ser/Thr protein kinase family. GCN2 subfamily.</text>
</comment>
<dbReference type="Gene3D" id="1.10.510.10">
    <property type="entry name" value="Transferase(Phosphotransferase) domain 1"/>
    <property type="match status" value="1"/>
</dbReference>
<evidence type="ECO:0000256" key="4">
    <source>
        <dbReference type="ARBA" id="ARBA00022840"/>
    </source>
</evidence>
<feature type="binding site" evidence="6">
    <location>
        <position position="32"/>
    </location>
    <ligand>
        <name>ATP</name>
        <dbReference type="ChEBI" id="CHEBI:30616"/>
    </ligand>
</feature>
<dbReference type="Pfam" id="PF00069">
    <property type="entry name" value="Pkinase"/>
    <property type="match status" value="1"/>
</dbReference>
<dbReference type="PROSITE" id="PS50011">
    <property type="entry name" value="PROTEIN_KINASE_DOM"/>
    <property type="match status" value="1"/>
</dbReference>
<evidence type="ECO:0000313" key="10">
    <source>
        <dbReference type="WBParaSite" id="MBELARI_LOCUS4017"/>
    </source>
</evidence>